<dbReference type="AlphaFoldDB" id="A0A5B7IXL6"/>
<feature type="region of interest" description="Disordered" evidence="1">
    <location>
        <begin position="74"/>
        <end position="93"/>
    </location>
</feature>
<comment type="caution">
    <text evidence="2">The sequence shown here is derived from an EMBL/GenBank/DDBJ whole genome shotgun (WGS) entry which is preliminary data.</text>
</comment>
<evidence type="ECO:0000313" key="3">
    <source>
        <dbReference type="Proteomes" id="UP000324222"/>
    </source>
</evidence>
<dbReference type="EMBL" id="VSRR010080405">
    <property type="protein sequence ID" value="MPC89250.1"/>
    <property type="molecule type" value="Genomic_DNA"/>
</dbReference>
<evidence type="ECO:0000313" key="2">
    <source>
        <dbReference type="EMBL" id="MPC89250.1"/>
    </source>
</evidence>
<evidence type="ECO:0000256" key="1">
    <source>
        <dbReference type="SAM" id="MobiDB-lite"/>
    </source>
</evidence>
<reference evidence="2 3" key="1">
    <citation type="submission" date="2019-05" db="EMBL/GenBank/DDBJ databases">
        <title>Another draft genome of Portunus trituberculatus and its Hox gene families provides insights of decapod evolution.</title>
        <authorList>
            <person name="Jeong J.-H."/>
            <person name="Song I."/>
            <person name="Kim S."/>
            <person name="Choi T."/>
            <person name="Kim D."/>
            <person name="Ryu S."/>
            <person name="Kim W."/>
        </authorList>
    </citation>
    <scope>NUCLEOTIDE SEQUENCE [LARGE SCALE GENOMIC DNA]</scope>
    <source>
        <tissue evidence="2">Muscle</tissue>
    </source>
</reference>
<accession>A0A5B7IXL6</accession>
<proteinExistence type="predicted"/>
<dbReference type="Proteomes" id="UP000324222">
    <property type="component" value="Unassembled WGS sequence"/>
</dbReference>
<keyword evidence="3" id="KW-1185">Reference proteome</keyword>
<protein>
    <submittedName>
        <fullName evidence="2">Uncharacterized protein</fullName>
    </submittedName>
</protein>
<gene>
    <name evidence="2" type="ORF">E2C01_084187</name>
</gene>
<feature type="compositionally biased region" description="Polar residues" evidence="1">
    <location>
        <begin position="84"/>
        <end position="93"/>
    </location>
</feature>
<sequence length="93" mass="10237">MDEGEDREKKAAHVYTKAHGRPGFCQGARWCERRAAAPSRYIKTNKRLLAVTHRPPGSSGGGASLRAAKIMSLRPRETGGEANFRSSSRQQQV</sequence>
<name>A0A5B7IXL6_PORTR</name>
<organism evidence="2 3">
    <name type="scientific">Portunus trituberculatus</name>
    <name type="common">Swimming crab</name>
    <name type="synonym">Neptunus trituberculatus</name>
    <dbReference type="NCBI Taxonomy" id="210409"/>
    <lineage>
        <taxon>Eukaryota</taxon>
        <taxon>Metazoa</taxon>
        <taxon>Ecdysozoa</taxon>
        <taxon>Arthropoda</taxon>
        <taxon>Crustacea</taxon>
        <taxon>Multicrustacea</taxon>
        <taxon>Malacostraca</taxon>
        <taxon>Eumalacostraca</taxon>
        <taxon>Eucarida</taxon>
        <taxon>Decapoda</taxon>
        <taxon>Pleocyemata</taxon>
        <taxon>Brachyura</taxon>
        <taxon>Eubrachyura</taxon>
        <taxon>Portunoidea</taxon>
        <taxon>Portunidae</taxon>
        <taxon>Portuninae</taxon>
        <taxon>Portunus</taxon>
    </lineage>
</organism>